<dbReference type="AlphaFoldDB" id="A0A8R7TF86"/>
<accession>A0A8R7TF86</accession>
<sequence>MQLLLLRLAHPTNNRVVPSLLGVHHERERDGGKRYHHVAGLGEEAPITAGTDVDRARTEISRRPSVFIRVRQQAHEGDADVEAPLERPAVDPPHGVANRLREEEQVLHQRHLLLGGHALPVEREDEHGEHQVNAAVVDEHPAVARHAGRVQRRPLHLARPRAPHLLAEAHRED</sequence>
<protein>
    <submittedName>
        <fullName evidence="1">Uncharacterized protein</fullName>
    </submittedName>
</protein>
<dbReference type="EnsemblPlants" id="TuG1812G0200002056.01.T01">
    <property type="protein sequence ID" value="TuG1812G0200002056.01.T01.cds240514"/>
    <property type="gene ID" value="TuG1812G0200002056.01"/>
</dbReference>
<name>A0A8R7TF86_TRIUA</name>
<organism evidence="1 2">
    <name type="scientific">Triticum urartu</name>
    <name type="common">Red wild einkorn</name>
    <name type="synonym">Crithodium urartu</name>
    <dbReference type="NCBI Taxonomy" id="4572"/>
    <lineage>
        <taxon>Eukaryota</taxon>
        <taxon>Viridiplantae</taxon>
        <taxon>Streptophyta</taxon>
        <taxon>Embryophyta</taxon>
        <taxon>Tracheophyta</taxon>
        <taxon>Spermatophyta</taxon>
        <taxon>Magnoliopsida</taxon>
        <taxon>Liliopsida</taxon>
        <taxon>Poales</taxon>
        <taxon>Poaceae</taxon>
        <taxon>BOP clade</taxon>
        <taxon>Pooideae</taxon>
        <taxon>Triticodae</taxon>
        <taxon>Triticeae</taxon>
        <taxon>Triticinae</taxon>
        <taxon>Triticum</taxon>
    </lineage>
</organism>
<evidence type="ECO:0000313" key="1">
    <source>
        <dbReference type="EnsemblPlants" id="TuG1812G0200002056.01.T01.cds240514"/>
    </source>
</evidence>
<proteinExistence type="predicted"/>
<keyword evidence="2" id="KW-1185">Reference proteome</keyword>
<evidence type="ECO:0000313" key="2">
    <source>
        <dbReference type="Proteomes" id="UP000015106"/>
    </source>
</evidence>
<dbReference type="Proteomes" id="UP000015106">
    <property type="component" value="Chromosome 2"/>
</dbReference>
<reference evidence="1" key="3">
    <citation type="submission" date="2022-06" db="UniProtKB">
        <authorList>
            <consortium name="EnsemblPlants"/>
        </authorList>
    </citation>
    <scope>IDENTIFICATION</scope>
</reference>
<reference evidence="1" key="2">
    <citation type="submission" date="2018-03" db="EMBL/GenBank/DDBJ databases">
        <title>The Triticum urartu genome reveals the dynamic nature of wheat genome evolution.</title>
        <authorList>
            <person name="Ling H."/>
            <person name="Ma B."/>
            <person name="Shi X."/>
            <person name="Liu H."/>
            <person name="Dong L."/>
            <person name="Sun H."/>
            <person name="Cao Y."/>
            <person name="Gao Q."/>
            <person name="Zheng S."/>
            <person name="Li Y."/>
            <person name="Yu Y."/>
            <person name="Du H."/>
            <person name="Qi M."/>
            <person name="Li Y."/>
            <person name="Yu H."/>
            <person name="Cui Y."/>
            <person name="Wang N."/>
            <person name="Chen C."/>
            <person name="Wu H."/>
            <person name="Zhao Y."/>
            <person name="Zhang J."/>
            <person name="Li Y."/>
            <person name="Zhou W."/>
            <person name="Zhang B."/>
            <person name="Hu W."/>
            <person name="Eijk M."/>
            <person name="Tang J."/>
            <person name="Witsenboer H."/>
            <person name="Zhao S."/>
            <person name="Li Z."/>
            <person name="Zhang A."/>
            <person name="Wang D."/>
            <person name="Liang C."/>
        </authorList>
    </citation>
    <scope>NUCLEOTIDE SEQUENCE [LARGE SCALE GENOMIC DNA]</scope>
    <source>
        <strain evidence="1">cv. G1812</strain>
    </source>
</reference>
<dbReference type="Gramene" id="TuG1812G0200002056.01.T01">
    <property type="protein sequence ID" value="TuG1812G0200002056.01.T01.cds240514"/>
    <property type="gene ID" value="TuG1812G0200002056.01"/>
</dbReference>
<reference evidence="2" key="1">
    <citation type="journal article" date="2013" name="Nature">
        <title>Draft genome of the wheat A-genome progenitor Triticum urartu.</title>
        <authorList>
            <person name="Ling H.Q."/>
            <person name="Zhao S."/>
            <person name="Liu D."/>
            <person name="Wang J."/>
            <person name="Sun H."/>
            <person name="Zhang C."/>
            <person name="Fan H."/>
            <person name="Li D."/>
            <person name="Dong L."/>
            <person name="Tao Y."/>
            <person name="Gao C."/>
            <person name="Wu H."/>
            <person name="Li Y."/>
            <person name="Cui Y."/>
            <person name="Guo X."/>
            <person name="Zheng S."/>
            <person name="Wang B."/>
            <person name="Yu K."/>
            <person name="Liang Q."/>
            <person name="Yang W."/>
            <person name="Lou X."/>
            <person name="Chen J."/>
            <person name="Feng M."/>
            <person name="Jian J."/>
            <person name="Zhang X."/>
            <person name="Luo G."/>
            <person name="Jiang Y."/>
            <person name="Liu J."/>
            <person name="Wang Z."/>
            <person name="Sha Y."/>
            <person name="Zhang B."/>
            <person name="Wu H."/>
            <person name="Tang D."/>
            <person name="Shen Q."/>
            <person name="Xue P."/>
            <person name="Zou S."/>
            <person name="Wang X."/>
            <person name="Liu X."/>
            <person name="Wang F."/>
            <person name="Yang Y."/>
            <person name="An X."/>
            <person name="Dong Z."/>
            <person name="Zhang K."/>
            <person name="Zhang X."/>
            <person name="Luo M.C."/>
            <person name="Dvorak J."/>
            <person name="Tong Y."/>
            <person name="Wang J."/>
            <person name="Yang H."/>
            <person name="Li Z."/>
            <person name="Wang D."/>
            <person name="Zhang A."/>
            <person name="Wang J."/>
        </authorList>
    </citation>
    <scope>NUCLEOTIDE SEQUENCE</scope>
    <source>
        <strain evidence="2">cv. G1812</strain>
    </source>
</reference>